<dbReference type="InterPro" id="IPR044552">
    <property type="entry name" value="GLIP1-5/GLL25"/>
</dbReference>
<protein>
    <submittedName>
        <fullName evidence="3">Uncharacterized protein</fullName>
    </submittedName>
</protein>
<evidence type="ECO:0000313" key="3">
    <source>
        <dbReference type="EMBL" id="KAK3002345.1"/>
    </source>
</evidence>
<name>A0AA88V838_9ASTE</name>
<dbReference type="InterPro" id="IPR001087">
    <property type="entry name" value="GDSL"/>
</dbReference>
<evidence type="ECO:0000313" key="4">
    <source>
        <dbReference type="Proteomes" id="UP001188597"/>
    </source>
</evidence>
<dbReference type="InterPro" id="IPR036514">
    <property type="entry name" value="SGNH_hydro_sf"/>
</dbReference>
<dbReference type="Proteomes" id="UP001188597">
    <property type="component" value="Unassembled WGS sequence"/>
</dbReference>
<dbReference type="EMBL" id="JAVXUP010002612">
    <property type="protein sequence ID" value="KAK3002345.1"/>
    <property type="molecule type" value="Genomic_DNA"/>
</dbReference>
<dbReference type="PANTHER" id="PTHR45966">
    <property type="entry name" value="GDSL-LIKE LIPASE/ACYLHYDROLASE"/>
    <property type="match status" value="1"/>
</dbReference>
<evidence type="ECO:0000256" key="2">
    <source>
        <dbReference type="ARBA" id="ARBA00022729"/>
    </source>
</evidence>
<dbReference type="Gene3D" id="3.40.50.1110">
    <property type="entry name" value="SGNH hydrolase"/>
    <property type="match status" value="2"/>
</dbReference>
<dbReference type="CDD" id="cd01837">
    <property type="entry name" value="SGNH_plant_lipase_like"/>
    <property type="match status" value="1"/>
</dbReference>
<gene>
    <name evidence="3" type="ORF">RJ639_021360</name>
</gene>
<reference evidence="3" key="1">
    <citation type="submission" date="2022-12" db="EMBL/GenBank/DDBJ databases">
        <title>Draft genome assemblies for two species of Escallonia (Escalloniales).</title>
        <authorList>
            <person name="Chanderbali A."/>
            <person name="Dervinis C."/>
            <person name="Anghel I."/>
            <person name="Soltis D."/>
            <person name="Soltis P."/>
            <person name="Zapata F."/>
        </authorList>
    </citation>
    <scope>NUCLEOTIDE SEQUENCE</scope>
    <source>
        <strain evidence="3">UCBG64.0493</strain>
        <tissue evidence="3">Leaf</tissue>
    </source>
</reference>
<feature type="non-terminal residue" evidence="3">
    <location>
        <position position="1"/>
    </location>
</feature>
<proteinExistence type="inferred from homology"/>
<dbReference type="GO" id="GO:0016298">
    <property type="term" value="F:lipase activity"/>
    <property type="evidence" value="ECO:0007669"/>
    <property type="project" value="InterPro"/>
</dbReference>
<keyword evidence="4" id="KW-1185">Reference proteome</keyword>
<dbReference type="PROSITE" id="PS01098">
    <property type="entry name" value="LIPASE_GDSL_SER"/>
    <property type="match status" value="1"/>
</dbReference>
<keyword evidence="2" id="KW-0732">Signal</keyword>
<dbReference type="GO" id="GO:0006629">
    <property type="term" value="P:lipid metabolic process"/>
    <property type="evidence" value="ECO:0007669"/>
    <property type="project" value="InterPro"/>
</dbReference>
<evidence type="ECO:0000256" key="1">
    <source>
        <dbReference type="ARBA" id="ARBA00008668"/>
    </source>
</evidence>
<dbReference type="Pfam" id="PF00657">
    <property type="entry name" value="Lipase_GDSL"/>
    <property type="match status" value="2"/>
</dbReference>
<dbReference type="FunFam" id="3.40.50.1110:FF:000003">
    <property type="entry name" value="GDSL esterase/lipase APG"/>
    <property type="match status" value="1"/>
</dbReference>
<dbReference type="AlphaFoldDB" id="A0AA88V838"/>
<organism evidence="3 4">
    <name type="scientific">Escallonia herrerae</name>
    <dbReference type="NCBI Taxonomy" id="1293975"/>
    <lineage>
        <taxon>Eukaryota</taxon>
        <taxon>Viridiplantae</taxon>
        <taxon>Streptophyta</taxon>
        <taxon>Embryophyta</taxon>
        <taxon>Tracheophyta</taxon>
        <taxon>Spermatophyta</taxon>
        <taxon>Magnoliopsida</taxon>
        <taxon>eudicotyledons</taxon>
        <taxon>Gunneridae</taxon>
        <taxon>Pentapetalae</taxon>
        <taxon>asterids</taxon>
        <taxon>campanulids</taxon>
        <taxon>Escalloniales</taxon>
        <taxon>Escalloniaceae</taxon>
        <taxon>Escallonia</taxon>
    </lineage>
</organism>
<dbReference type="PANTHER" id="PTHR45966:SF1">
    <property type="entry name" value="GDSL ESTERASE_LIPASE 1-RELATED"/>
    <property type="match status" value="1"/>
</dbReference>
<accession>A0AA88V838</accession>
<comment type="caution">
    <text evidence="3">The sequence shown here is derived from an EMBL/GenBank/DDBJ whole genome shotgun (WGS) entry which is preliminary data.</text>
</comment>
<dbReference type="InterPro" id="IPR008265">
    <property type="entry name" value="Lipase_GDSL_AS"/>
</dbReference>
<comment type="similarity">
    <text evidence="1">Belongs to the 'GDSL' lipolytic enzyme family.</text>
</comment>
<dbReference type="InterPro" id="IPR035669">
    <property type="entry name" value="SGNH_plant_lipase-like"/>
</dbReference>
<dbReference type="SUPFAM" id="SSF52266">
    <property type="entry name" value="SGNH hydrolase"/>
    <property type="match status" value="1"/>
</dbReference>
<sequence length="589" mass="64421">VNEVTESSTKANMAASDLHFFALVVLAISATGCLGLEHGHDAKHVPLFVFGDSIFDAGNNNYINTFAQANFWPYGETFFKYPTGRFCDGRLIPDFIAEYAKLPLVPPYLQPGNHQFGYGANFASAGAGVLDETLPGLVINLNTQMAYFKDVEKQLMHKLGDEEATRLLSKAVYFFSIGGNDYGSLANYSGSHDKFVEMVIGNMTVVIKEIYEQGGRNFGFLGVAAVGCLPAFRSANGHCNEELATLVKLHNEALHNMLHKLERQLKGFRYSYFDFYTVSLDLIDNPSIYGLKEGKSACCGSGPYRGINSCGGKRGIAEYKLCANATEYAKLPLIPPYLLPGNHQFGYGANFASAGAGALDETSPGLVINLNTQLTYLKDVEKQLMHTLGDEEATQFLSEAVYLFSIGSNDYGSLVNYSGSHNEYVEMVIGNMTVVIKEVYRQGGRNFGILGMAAVGSLPAFRNTSGDRMEELATLVKLHNEALHNMLHKLERQLKGFRCSYFDVYTVSLDLIDNPSKYGLKEGKSARCGSGPYRGINSCGGKRGIAEYKLCANASEYVFLTLVIPLKPPTVKLRSSFGVEIGLLHGHTI</sequence>